<keyword evidence="2" id="KW-1185">Reference proteome</keyword>
<dbReference type="Pfam" id="PF13374">
    <property type="entry name" value="TPR_10"/>
    <property type="match status" value="1"/>
</dbReference>
<dbReference type="Proteomes" id="UP001138500">
    <property type="component" value="Unassembled WGS sequence"/>
</dbReference>
<gene>
    <name evidence="1" type="ORF">Tdes44962_MAKER03126</name>
</gene>
<accession>A0A9W7SR97</accession>
<comment type="caution">
    <text evidence="1">The sequence shown here is derived from an EMBL/GenBank/DDBJ whole genome shotgun (WGS) entry which is preliminary data.</text>
</comment>
<protein>
    <submittedName>
        <fullName evidence="1">Tetratricopeptide repeat</fullName>
    </submittedName>
</protein>
<reference evidence="1 2" key="2">
    <citation type="journal article" date="2021" name="Curr. Genet.">
        <title>Genetic response to nitrogen starvation in the aggressive Eucalyptus foliar pathogen Teratosphaeria destructans.</title>
        <authorList>
            <person name="Havenga M."/>
            <person name="Wingfield B.D."/>
            <person name="Wingfield M.J."/>
            <person name="Dreyer L.L."/>
            <person name="Roets F."/>
            <person name="Aylward J."/>
        </authorList>
    </citation>
    <scope>NUCLEOTIDE SEQUENCE [LARGE SCALE GENOMIC DNA]</scope>
    <source>
        <strain evidence="1">CMW44962</strain>
    </source>
</reference>
<sequence length="150" mass="16742">MMSLGYMAHELGDPDTHEAITRELVQSGPNNTKDMSALHRLSCLFEDTGRFPEAEAAAREVLPWMEQHPLLGGGRESPQAVGCMRTLARSLWKQGRYAEADDWLAQCRRAIAGMRGGRFAKYCEDELATFEADEAALEAWRARRIVPSCA</sequence>
<evidence type="ECO:0000313" key="1">
    <source>
        <dbReference type="EMBL" id="KAH9827156.1"/>
    </source>
</evidence>
<name>A0A9W7SR97_9PEZI</name>
<proteinExistence type="predicted"/>
<dbReference type="AlphaFoldDB" id="A0A9W7SR97"/>
<dbReference type="Gene3D" id="1.25.40.10">
    <property type="entry name" value="Tetratricopeptide repeat domain"/>
    <property type="match status" value="1"/>
</dbReference>
<organism evidence="1 2">
    <name type="scientific">Teratosphaeria destructans</name>
    <dbReference type="NCBI Taxonomy" id="418781"/>
    <lineage>
        <taxon>Eukaryota</taxon>
        <taxon>Fungi</taxon>
        <taxon>Dikarya</taxon>
        <taxon>Ascomycota</taxon>
        <taxon>Pezizomycotina</taxon>
        <taxon>Dothideomycetes</taxon>
        <taxon>Dothideomycetidae</taxon>
        <taxon>Mycosphaerellales</taxon>
        <taxon>Teratosphaeriaceae</taxon>
        <taxon>Teratosphaeria</taxon>
    </lineage>
</organism>
<dbReference type="EMBL" id="RIBY02001912">
    <property type="protein sequence ID" value="KAH9827156.1"/>
    <property type="molecule type" value="Genomic_DNA"/>
</dbReference>
<evidence type="ECO:0000313" key="2">
    <source>
        <dbReference type="Proteomes" id="UP001138500"/>
    </source>
</evidence>
<dbReference type="OrthoDB" id="3913903at2759"/>
<dbReference type="SUPFAM" id="SSF48452">
    <property type="entry name" value="TPR-like"/>
    <property type="match status" value="1"/>
</dbReference>
<dbReference type="InterPro" id="IPR011990">
    <property type="entry name" value="TPR-like_helical_dom_sf"/>
</dbReference>
<reference evidence="1 2" key="1">
    <citation type="journal article" date="2018" name="IMA Fungus">
        <title>IMA Genome-F 10: Nine draft genome sequences of Claviceps purpurea s.lat., including C. arundinis, C. humidiphila, and C. cf. spartinae, pseudomolecules for the pitch canker pathogen Fusarium circinatum, draft genome of Davidsoniella eucalypti, Grosmannia galeiformis, Quambalaria eucalypti, and Teratosphaeria destructans.</title>
        <authorList>
            <person name="Wingfield B.D."/>
            <person name="Liu M."/>
            <person name="Nguyen H.D."/>
            <person name="Lane F.A."/>
            <person name="Morgan S.W."/>
            <person name="De Vos L."/>
            <person name="Wilken P.M."/>
            <person name="Duong T.A."/>
            <person name="Aylward J."/>
            <person name="Coetzee M.P."/>
            <person name="Dadej K."/>
            <person name="De Beer Z.W."/>
            <person name="Findlay W."/>
            <person name="Havenga M."/>
            <person name="Kolarik M."/>
            <person name="Menzies J.G."/>
            <person name="Naidoo K."/>
            <person name="Pochopski O."/>
            <person name="Shoukouhi P."/>
            <person name="Santana Q.C."/>
            <person name="Seifert K.A."/>
            <person name="Soal N."/>
            <person name="Steenkamp E.T."/>
            <person name="Tatham C.T."/>
            <person name="van der Nest M.A."/>
            <person name="Wingfield M.J."/>
        </authorList>
    </citation>
    <scope>NUCLEOTIDE SEQUENCE [LARGE SCALE GENOMIC DNA]</scope>
    <source>
        <strain evidence="1">CMW44962</strain>
    </source>
</reference>